<reference evidence="2" key="1">
    <citation type="submission" date="2021-01" db="EMBL/GenBank/DDBJ databases">
        <title>A chromosome-scale assembly of European eel, Anguilla anguilla.</title>
        <authorList>
            <person name="Henkel C."/>
            <person name="Jong-Raadsen S.A."/>
            <person name="Dufour S."/>
            <person name="Weltzien F.-A."/>
            <person name="Palstra A.P."/>
            <person name="Pelster B."/>
            <person name="Spaink H.P."/>
            <person name="Van Den Thillart G.E."/>
            <person name="Jansen H."/>
            <person name="Zahm M."/>
            <person name="Klopp C."/>
            <person name="Cedric C."/>
            <person name="Louis A."/>
            <person name="Berthelot C."/>
            <person name="Parey E."/>
            <person name="Roest Crollius H."/>
            <person name="Montfort J."/>
            <person name="Robinson-Rechavi M."/>
            <person name="Bucao C."/>
            <person name="Bouchez O."/>
            <person name="Gislard M."/>
            <person name="Lluch J."/>
            <person name="Milhes M."/>
            <person name="Lampietro C."/>
            <person name="Lopez Roques C."/>
            <person name="Donnadieu C."/>
            <person name="Braasch I."/>
            <person name="Desvignes T."/>
            <person name="Postlethwait J."/>
            <person name="Bobe J."/>
            <person name="Guiguen Y."/>
            <person name="Dirks R."/>
        </authorList>
    </citation>
    <scope>NUCLEOTIDE SEQUENCE</scope>
    <source>
        <strain evidence="2">Tag_6206</strain>
        <tissue evidence="2">Liver</tissue>
    </source>
</reference>
<evidence type="ECO:0000256" key="1">
    <source>
        <dbReference type="SAM" id="MobiDB-lite"/>
    </source>
</evidence>
<dbReference type="AlphaFoldDB" id="A0A9D3RSJ7"/>
<feature type="compositionally biased region" description="Polar residues" evidence="1">
    <location>
        <begin position="150"/>
        <end position="162"/>
    </location>
</feature>
<keyword evidence="3" id="KW-1185">Reference proteome</keyword>
<proteinExistence type="predicted"/>
<organism evidence="2 3">
    <name type="scientific">Anguilla anguilla</name>
    <name type="common">European freshwater eel</name>
    <name type="synonym">Muraena anguilla</name>
    <dbReference type="NCBI Taxonomy" id="7936"/>
    <lineage>
        <taxon>Eukaryota</taxon>
        <taxon>Metazoa</taxon>
        <taxon>Chordata</taxon>
        <taxon>Craniata</taxon>
        <taxon>Vertebrata</taxon>
        <taxon>Euteleostomi</taxon>
        <taxon>Actinopterygii</taxon>
        <taxon>Neopterygii</taxon>
        <taxon>Teleostei</taxon>
        <taxon>Anguilliformes</taxon>
        <taxon>Anguillidae</taxon>
        <taxon>Anguilla</taxon>
    </lineage>
</organism>
<gene>
    <name evidence="2" type="ORF">ANANG_G00189060</name>
</gene>
<feature type="compositionally biased region" description="Basic and acidic residues" evidence="1">
    <location>
        <begin position="550"/>
        <end position="560"/>
    </location>
</feature>
<feature type="compositionally biased region" description="Polar residues" evidence="1">
    <location>
        <begin position="388"/>
        <end position="400"/>
    </location>
</feature>
<feature type="compositionally biased region" description="Basic and acidic residues" evidence="1">
    <location>
        <begin position="298"/>
        <end position="323"/>
    </location>
</feature>
<feature type="compositionally biased region" description="Polar residues" evidence="1">
    <location>
        <begin position="282"/>
        <end position="294"/>
    </location>
</feature>
<feature type="compositionally biased region" description="Basic residues" evidence="1">
    <location>
        <begin position="73"/>
        <end position="82"/>
    </location>
</feature>
<feature type="compositionally biased region" description="Basic and acidic residues" evidence="1">
    <location>
        <begin position="784"/>
        <end position="813"/>
    </location>
</feature>
<evidence type="ECO:0000313" key="2">
    <source>
        <dbReference type="EMBL" id="KAG5840461.1"/>
    </source>
</evidence>
<evidence type="ECO:0000313" key="3">
    <source>
        <dbReference type="Proteomes" id="UP001044222"/>
    </source>
</evidence>
<feature type="compositionally biased region" description="Polar residues" evidence="1">
    <location>
        <begin position="562"/>
        <end position="571"/>
    </location>
</feature>
<feature type="region of interest" description="Disordered" evidence="1">
    <location>
        <begin position="139"/>
        <end position="170"/>
    </location>
</feature>
<comment type="caution">
    <text evidence="2">The sequence shown here is derived from an EMBL/GenBank/DDBJ whole genome shotgun (WGS) entry which is preliminary data.</text>
</comment>
<dbReference type="Proteomes" id="UP001044222">
    <property type="component" value="Chromosome 10"/>
</dbReference>
<feature type="region of interest" description="Disordered" evidence="1">
    <location>
        <begin position="16"/>
        <end position="119"/>
    </location>
</feature>
<feature type="compositionally biased region" description="Low complexity" evidence="1">
    <location>
        <begin position="87"/>
        <end position="102"/>
    </location>
</feature>
<feature type="region of interest" description="Disordered" evidence="1">
    <location>
        <begin position="187"/>
        <end position="836"/>
    </location>
</feature>
<accession>A0A9D3RSJ7</accession>
<name>A0A9D3RSJ7_ANGAN</name>
<feature type="compositionally biased region" description="Basic and acidic residues" evidence="1">
    <location>
        <begin position="645"/>
        <end position="666"/>
    </location>
</feature>
<sequence>MTVKRVCSSGLLSASALLESKGRVNRTLTPAPPGRPADPHGAPGGPESRDPSSTKKRKLSPQSGGGLPPSRACRQKRPSRRSWKLDSSSSSSGASPGSDTGGAVTPGQTPAPSPASTPTAIAFVPLAPASARFKAGPIPCAAVKPEPSHTDASPTPCSSAVSQAHAAPYAGASSLSKHSHCFAPAAANGTALAEESHSGSAPPTGLAPPTGVTPPTHSVLPCEDRLTRTRLPVETSSFKSPAPPARSQALAGRVSESKKATEPRGRFEKTDAECNGAAAALQNCNPAVSSSKTARSPPAEERKETNPEPTDKAETASDSERLTAAKTAGSHSRSITGQPETESRSSARRKCPLSRSAATSRPPPGLQTSGAAGPCWSAFLSEPGETGTPPSASGRRQNSGGLVEKRSPRPTKTARSAASALPCKPSGLKSRSAVQTASSKAEEPGKKPSARKTAPRANPANENSRRALANEASRSAVAGSPGGAFFLKDGAAARASRAVRAHGYRTSPKTKAKTQTPSPSSRCEVCPLCQCSSAGMPRVPPASLPGEEERDPRLGPREDPEAQTQTPSQRLPRQLTGPRRLPGPAGATVRRAEPQSLTSASAPPARGGSQRGGGLSAWPRAAPLPPPRPRTPRPGDDTWLSPVCRSDDTSTARRGEPSIRKTEKPHSPKATPRKTLFGRGDHRGGQGGSAQKASRDSAGTDQSRMWEDVTPTPRTSGHKGAPHSRDRAVTNHPAAGQEDLLTGREGPASPRQPGADRNAGERDDLTAGAGAPPPRLPALGPLQEHTHRPGRELSGKKPGIPHEAESQEVDNAHAHSHKPYMDTACVNPRPFNGQRH</sequence>
<feature type="compositionally biased region" description="Polar residues" evidence="1">
    <location>
        <begin position="689"/>
        <end position="703"/>
    </location>
</feature>
<feature type="compositionally biased region" description="Basic residues" evidence="1">
    <location>
        <begin position="497"/>
        <end position="512"/>
    </location>
</feature>
<dbReference type="EMBL" id="JAFIRN010000010">
    <property type="protein sequence ID" value="KAG5840461.1"/>
    <property type="molecule type" value="Genomic_DNA"/>
</dbReference>
<feature type="compositionally biased region" description="Polar residues" evidence="1">
    <location>
        <begin position="329"/>
        <end position="340"/>
    </location>
</feature>
<protein>
    <submittedName>
        <fullName evidence="2">Uncharacterized protein</fullName>
    </submittedName>
</protein>
<feature type="compositionally biased region" description="Basic and acidic residues" evidence="1">
    <location>
        <begin position="255"/>
        <end position="272"/>
    </location>
</feature>